<dbReference type="PROSITE" id="PS50943">
    <property type="entry name" value="HTH_CROC1"/>
    <property type="match status" value="1"/>
</dbReference>
<dbReference type="InterPro" id="IPR035965">
    <property type="entry name" value="PAS-like_dom_sf"/>
</dbReference>
<dbReference type="InterPro" id="IPR001387">
    <property type="entry name" value="Cro/C1-type_HTH"/>
</dbReference>
<evidence type="ECO:0000313" key="2">
    <source>
        <dbReference type="EMBL" id="RKF50718.1"/>
    </source>
</evidence>
<name>A0A3R7FBV2_9BURK</name>
<dbReference type="EMBL" id="MCAS01000001">
    <property type="protein sequence ID" value="RKF50718.1"/>
    <property type="molecule type" value="Genomic_DNA"/>
</dbReference>
<gene>
    <name evidence="2" type="ORF">BCY88_00625</name>
</gene>
<reference evidence="2 3" key="1">
    <citation type="submission" date="2016-07" db="EMBL/GenBank/DDBJ databases">
        <title>Genome analysis of Burkholderia fungorum ES3-20.</title>
        <authorList>
            <person name="Xu D."/>
            <person name="Yao R."/>
            <person name="Zheng S."/>
        </authorList>
    </citation>
    <scope>NUCLEOTIDE SEQUENCE [LARGE SCALE GENOMIC DNA]</scope>
    <source>
        <strain evidence="2 3">ES3-20</strain>
    </source>
</reference>
<dbReference type="Pfam" id="PF01381">
    <property type="entry name" value="HTH_3"/>
    <property type="match status" value="1"/>
</dbReference>
<dbReference type="RefSeq" id="WP_183081229.1">
    <property type="nucleotide sequence ID" value="NZ_MCAS01000001.1"/>
</dbReference>
<dbReference type="SUPFAM" id="SSF47413">
    <property type="entry name" value="lambda repressor-like DNA-binding domains"/>
    <property type="match status" value="1"/>
</dbReference>
<comment type="caution">
    <text evidence="2">The sequence shown here is derived from an EMBL/GenBank/DDBJ whole genome shotgun (WGS) entry which is preliminary data.</text>
</comment>
<dbReference type="Proteomes" id="UP000283709">
    <property type="component" value="Unassembled WGS sequence"/>
</dbReference>
<accession>A0A3R7FBV2</accession>
<sequence>MDSLTLTPLALGIALKRWRLLHRVKQTHAAEMFGVAQSTISRWEAGIQEMEPAERARVERLLAARLESAADRALERLVTESPREVHLVCDLTHRLLACSSARAAQFGIPPGALFGRSLWRYATPEIVAQELLLDDLGWRSVLAPAPLEFGSGVNHSPHVPILESRCRWTRMTLSDGKAVRLVETL</sequence>
<dbReference type="SUPFAM" id="SSF55785">
    <property type="entry name" value="PYP-like sensor domain (PAS domain)"/>
    <property type="match status" value="1"/>
</dbReference>
<dbReference type="Gene3D" id="1.10.260.40">
    <property type="entry name" value="lambda repressor-like DNA-binding domains"/>
    <property type="match status" value="1"/>
</dbReference>
<dbReference type="CDD" id="cd00093">
    <property type="entry name" value="HTH_XRE"/>
    <property type="match status" value="1"/>
</dbReference>
<dbReference type="InterPro" id="IPR010982">
    <property type="entry name" value="Lambda_DNA-bd_dom_sf"/>
</dbReference>
<protein>
    <submittedName>
        <fullName evidence="2">Transcriptional regulator</fullName>
    </submittedName>
</protein>
<dbReference type="GO" id="GO:0003677">
    <property type="term" value="F:DNA binding"/>
    <property type="evidence" value="ECO:0007669"/>
    <property type="project" value="InterPro"/>
</dbReference>
<proteinExistence type="predicted"/>
<evidence type="ECO:0000259" key="1">
    <source>
        <dbReference type="PROSITE" id="PS50943"/>
    </source>
</evidence>
<organism evidence="2 3">
    <name type="scientific">Paraburkholderia fungorum</name>
    <dbReference type="NCBI Taxonomy" id="134537"/>
    <lineage>
        <taxon>Bacteria</taxon>
        <taxon>Pseudomonadati</taxon>
        <taxon>Pseudomonadota</taxon>
        <taxon>Betaproteobacteria</taxon>
        <taxon>Burkholderiales</taxon>
        <taxon>Burkholderiaceae</taxon>
        <taxon>Paraburkholderia</taxon>
    </lineage>
</organism>
<dbReference type="AlphaFoldDB" id="A0A3R7FBV2"/>
<evidence type="ECO:0000313" key="3">
    <source>
        <dbReference type="Proteomes" id="UP000283709"/>
    </source>
</evidence>
<feature type="domain" description="HTH cro/C1-type" evidence="1">
    <location>
        <begin position="15"/>
        <end position="46"/>
    </location>
</feature>